<dbReference type="Proteomes" id="UP000189857">
    <property type="component" value="Unassembled WGS sequence"/>
</dbReference>
<sequence>MSIYRQIKDNFIMTNAWNDWASYREKLTDLIVSKNSGSVMIVGAGRCNDIDLRMILQTFDKVIMIDVDEEGVREAAAGFPENLRKKIDVMGISLTGIYEDEVEDFCEEMTYIARTDGMNGDKDHFVSKLRSYMDHFEEKLERNIDELNSLFSVIHVDVTVSCGVHSQLFSMISIFIKILINNLSSVFNDMDRMEAEMEERLRHMNDMIIPVINRALYNSSMEKIYFGNEYMPDSPVEGADQCIRDVRDRYSPSETQLIWDFNPAEEKKYNMLIQICGVNRDLEQ</sequence>
<reference evidence="1 2" key="1">
    <citation type="submission" date="2017-02" db="EMBL/GenBank/DDBJ databases">
        <authorList>
            <person name="Peterson S.W."/>
        </authorList>
    </citation>
    <scope>NUCLEOTIDE SEQUENCE [LARGE SCALE GENOMIC DNA]</scope>
    <source>
        <strain evidence="1 2">ATCC 17233</strain>
    </source>
</reference>
<evidence type="ECO:0000313" key="2">
    <source>
        <dbReference type="Proteomes" id="UP000189857"/>
    </source>
</evidence>
<dbReference type="AlphaFoldDB" id="A0A1T4QBB7"/>
<protein>
    <submittedName>
        <fullName evidence="1">Uncharacterized protein</fullName>
    </submittedName>
</protein>
<dbReference type="RefSeq" id="WP_078788129.1">
    <property type="nucleotide sequence ID" value="NZ_FMTO01000018.1"/>
</dbReference>
<dbReference type="EMBL" id="FUXA01000018">
    <property type="protein sequence ID" value="SKA01073.1"/>
    <property type="molecule type" value="Genomic_DNA"/>
</dbReference>
<gene>
    <name evidence="1" type="ORF">SAMN02745110_02336</name>
</gene>
<keyword evidence="2" id="KW-1185">Reference proteome</keyword>
<evidence type="ECO:0000313" key="1">
    <source>
        <dbReference type="EMBL" id="SKA01073.1"/>
    </source>
</evidence>
<accession>A0A1T4QBB7</accession>
<proteinExistence type="predicted"/>
<name>A0A1T4QBB7_9FIRM</name>
<organism evidence="1 2">
    <name type="scientific">Eubacterium ruminantium</name>
    <dbReference type="NCBI Taxonomy" id="42322"/>
    <lineage>
        <taxon>Bacteria</taxon>
        <taxon>Bacillati</taxon>
        <taxon>Bacillota</taxon>
        <taxon>Clostridia</taxon>
        <taxon>Eubacteriales</taxon>
        <taxon>Eubacteriaceae</taxon>
        <taxon>Eubacterium</taxon>
    </lineage>
</organism>
<dbReference type="OrthoDB" id="2029026at2"/>